<evidence type="ECO:0000256" key="4">
    <source>
        <dbReference type="ARBA" id="ARBA00023136"/>
    </source>
</evidence>
<accession>A0A397J2Q7</accession>
<evidence type="ECO:0008006" key="8">
    <source>
        <dbReference type="Google" id="ProtNLM"/>
    </source>
</evidence>
<dbReference type="EMBL" id="PQFF01000135">
    <property type="protein sequence ID" value="RHZ79534.1"/>
    <property type="molecule type" value="Genomic_DNA"/>
</dbReference>
<dbReference type="AlphaFoldDB" id="A0A397J2Q7"/>
<dbReference type="GO" id="GO:0016020">
    <property type="term" value="C:membrane"/>
    <property type="evidence" value="ECO:0007669"/>
    <property type="project" value="UniProtKB-SubCell"/>
</dbReference>
<dbReference type="PANTHER" id="PTHR11785:SF353">
    <property type="entry name" value="METHIONINE TRANSPORTER (EUROFUNG)"/>
    <property type="match status" value="1"/>
</dbReference>
<reference evidence="6 7" key="1">
    <citation type="submission" date="2018-08" db="EMBL/GenBank/DDBJ databases">
        <title>Genome and evolution of the arbuscular mycorrhizal fungus Diversispora epigaea (formerly Glomus versiforme) and its bacterial endosymbionts.</title>
        <authorList>
            <person name="Sun X."/>
            <person name="Fei Z."/>
            <person name="Harrison M."/>
        </authorList>
    </citation>
    <scope>NUCLEOTIDE SEQUENCE [LARGE SCALE GENOMIC DNA]</scope>
    <source>
        <strain evidence="6 7">IT104</strain>
    </source>
</reference>
<evidence type="ECO:0000256" key="1">
    <source>
        <dbReference type="ARBA" id="ARBA00004141"/>
    </source>
</evidence>
<sequence length="516" mass="58017">MSGVSETSGESETKMLEKLENHDAHDAINIGPPSSSSSSSSSSFNSSLSSHKRKSFEVLGVFSGMWLNVNLMIGSGIYATPGQIMVLTRSGGMTLVLYILGFFYVMLGSFIYVELGSTISKSGGEQIYFEKAFPKPKKMVAYIFSVISIVLAKPLGIISISIAASQYIYYAINNGYDKSTLEDIHNIEFWKYRFMAFGIISFITAYHLFSNKVAVWMNQILAIIKVLTLLIVVIIGFTKIRSYPERLSYNYLFGNAREIEYYNNYSSSMLKVLFAYSGWNTLNYSLDEMHNPKKRLRISNPASVLIVGILYCLTILALIVTVPKDYINNSSTSTEVISAKLGDEIGSGIAISILIAISCFGAVGSGIWGSSRLIASVAKAGFIPILSPFLKRFDERWFTPFNALIVQWCYLTIIIFLPLRKPYDVLVNTAQNANIIVYFMCAIGLLVLRKTEPKLPRPFRIDISWVNYLNYKNKNLYRKASPHSECDSKFFMRTNCIFYCSDRNLPPLENLKQIRL</sequence>
<dbReference type="GO" id="GO:0015179">
    <property type="term" value="F:L-amino acid transmembrane transporter activity"/>
    <property type="evidence" value="ECO:0007669"/>
    <property type="project" value="TreeGrafter"/>
</dbReference>
<evidence type="ECO:0000256" key="3">
    <source>
        <dbReference type="ARBA" id="ARBA00022989"/>
    </source>
</evidence>
<evidence type="ECO:0000313" key="7">
    <source>
        <dbReference type="Proteomes" id="UP000266861"/>
    </source>
</evidence>
<keyword evidence="3 5" id="KW-1133">Transmembrane helix</keyword>
<dbReference type="Pfam" id="PF13520">
    <property type="entry name" value="AA_permease_2"/>
    <property type="match status" value="1"/>
</dbReference>
<dbReference type="InterPro" id="IPR002293">
    <property type="entry name" value="AA/rel_permease1"/>
</dbReference>
<gene>
    <name evidence="6" type="ORF">Glove_144g95</name>
</gene>
<feature type="transmembrane region" description="Helical" evidence="5">
    <location>
        <begin position="92"/>
        <end position="113"/>
    </location>
</feature>
<name>A0A397J2Q7_9GLOM</name>
<evidence type="ECO:0000256" key="5">
    <source>
        <dbReference type="SAM" id="Phobius"/>
    </source>
</evidence>
<evidence type="ECO:0000256" key="2">
    <source>
        <dbReference type="ARBA" id="ARBA00022692"/>
    </source>
</evidence>
<keyword evidence="2 5" id="KW-0812">Transmembrane</keyword>
<feature type="transmembrane region" description="Helical" evidence="5">
    <location>
        <begin position="139"/>
        <end position="172"/>
    </location>
</feature>
<feature type="transmembrane region" description="Helical" evidence="5">
    <location>
        <begin position="429"/>
        <end position="448"/>
    </location>
</feature>
<feature type="transmembrane region" description="Helical" evidence="5">
    <location>
        <begin position="192"/>
        <end position="209"/>
    </location>
</feature>
<feature type="transmembrane region" description="Helical" evidence="5">
    <location>
        <begin position="302"/>
        <end position="322"/>
    </location>
</feature>
<feature type="transmembrane region" description="Helical" evidence="5">
    <location>
        <begin position="58"/>
        <end position="80"/>
    </location>
</feature>
<protein>
    <recommendedName>
        <fullName evidence="8">Amino acid permease/ SLC12A domain-containing protein</fullName>
    </recommendedName>
</protein>
<dbReference type="Gene3D" id="1.20.1740.10">
    <property type="entry name" value="Amino acid/polyamine transporter I"/>
    <property type="match status" value="1"/>
</dbReference>
<dbReference type="Proteomes" id="UP000266861">
    <property type="component" value="Unassembled WGS sequence"/>
</dbReference>
<feature type="transmembrane region" description="Helical" evidence="5">
    <location>
        <begin position="397"/>
        <end position="417"/>
    </location>
</feature>
<dbReference type="OrthoDB" id="10062876at2759"/>
<feature type="transmembrane region" description="Helical" evidence="5">
    <location>
        <begin position="215"/>
        <end position="237"/>
    </location>
</feature>
<keyword evidence="7" id="KW-1185">Reference proteome</keyword>
<dbReference type="InterPro" id="IPR050598">
    <property type="entry name" value="AminoAcid_Transporter"/>
</dbReference>
<comment type="caution">
    <text evidence="6">The sequence shown here is derived from an EMBL/GenBank/DDBJ whole genome shotgun (WGS) entry which is preliminary data.</text>
</comment>
<organism evidence="6 7">
    <name type="scientific">Diversispora epigaea</name>
    <dbReference type="NCBI Taxonomy" id="1348612"/>
    <lineage>
        <taxon>Eukaryota</taxon>
        <taxon>Fungi</taxon>
        <taxon>Fungi incertae sedis</taxon>
        <taxon>Mucoromycota</taxon>
        <taxon>Glomeromycotina</taxon>
        <taxon>Glomeromycetes</taxon>
        <taxon>Diversisporales</taxon>
        <taxon>Diversisporaceae</taxon>
        <taxon>Diversispora</taxon>
    </lineage>
</organism>
<keyword evidence="4 5" id="KW-0472">Membrane</keyword>
<dbReference type="STRING" id="1348612.A0A397J2Q7"/>
<comment type="subcellular location">
    <subcellularLocation>
        <location evidence="1">Membrane</location>
        <topology evidence="1">Multi-pass membrane protein</topology>
    </subcellularLocation>
</comment>
<dbReference type="PANTHER" id="PTHR11785">
    <property type="entry name" value="AMINO ACID TRANSPORTER"/>
    <property type="match status" value="1"/>
</dbReference>
<feature type="transmembrane region" description="Helical" evidence="5">
    <location>
        <begin position="349"/>
        <end position="369"/>
    </location>
</feature>
<evidence type="ECO:0000313" key="6">
    <source>
        <dbReference type="EMBL" id="RHZ79534.1"/>
    </source>
</evidence>
<proteinExistence type="predicted"/>